<evidence type="ECO:0000313" key="3">
    <source>
        <dbReference type="EMBL" id="MBR7829233.1"/>
    </source>
</evidence>
<evidence type="ECO:0000259" key="2">
    <source>
        <dbReference type="SMART" id="SM00421"/>
    </source>
</evidence>
<dbReference type="EMBL" id="JAGSOH010000079">
    <property type="protein sequence ID" value="MBR7829233.1"/>
    <property type="molecule type" value="Genomic_DNA"/>
</dbReference>
<dbReference type="SMART" id="SM00421">
    <property type="entry name" value="HTH_LUXR"/>
    <property type="match status" value="1"/>
</dbReference>
<dbReference type="SUPFAM" id="SSF46894">
    <property type="entry name" value="C-terminal effector domain of the bipartite response regulators"/>
    <property type="match status" value="1"/>
</dbReference>
<dbReference type="Gene3D" id="1.10.10.10">
    <property type="entry name" value="Winged helix-like DNA-binding domain superfamily/Winged helix DNA-binding domain"/>
    <property type="match status" value="1"/>
</dbReference>
<dbReference type="AlphaFoldDB" id="A0A941EF25"/>
<dbReference type="GO" id="GO:0003677">
    <property type="term" value="F:DNA binding"/>
    <property type="evidence" value="ECO:0007669"/>
    <property type="project" value="InterPro"/>
</dbReference>
<dbReference type="InterPro" id="IPR036388">
    <property type="entry name" value="WH-like_DNA-bd_sf"/>
</dbReference>
<feature type="domain" description="HTH luxR-type" evidence="2">
    <location>
        <begin position="279"/>
        <end position="336"/>
    </location>
</feature>
<dbReference type="InterPro" id="IPR000792">
    <property type="entry name" value="Tscrpt_reg_LuxR_C"/>
</dbReference>
<dbReference type="PANTHER" id="PTHR34293">
    <property type="entry name" value="HTH-TYPE TRANSCRIPTIONAL REGULATOR TRMBL2"/>
    <property type="match status" value="1"/>
</dbReference>
<gene>
    <name evidence="3" type="ORF">KDK95_23195</name>
</gene>
<evidence type="ECO:0000256" key="1">
    <source>
        <dbReference type="SAM" id="MobiDB-lite"/>
    </source>
</evidence>
<keyword evidence="4" id="KW-1185">Reference proteome</keyword>
<dbReference type="RefSeq" id="WP_212520369.1">
    <property type="nucleotide sequence ID" value="NZ_JAGSOH010000079.1"/>
</dbReference>
<dbReference type="SUPFAM" id="SSF46785">
    <property type="entry name" value="Winged helix' DNA-binding domain"/>
    <property type="match status" value="1"/>
</dbReference>
<dbReference type="GO" id="GO:0006355">
    <property type="term" value="P:regulation of DNA-templated transcription"/>
    <property type="evidence" value="ECO:0007669"/>
    <property type="project" value="InterPro"/>
</dbReference>
<protein>
    <recommendedName>
        <fullName evidence="2">HTH luxR-type domain-containing protein</fullName>
    </recommendedName>
</protein>
<comment type="caution">
    <text evidence="3">The sequence shown here is derived from an EMBL/GenBank/DDBJ whole genome shotgun (WGS) entry which is preliminary data.</text>
</comment>
<dbReference type="InterPro" id="IPR016032">
    <property type="entry name" value="Sig_transdc_resp-reg_C-effctor"/>
</dbReference>
<name>A0A941EF25_9ACTN</name>
<dbReference type="InterPro" id="IPR036390">
    <property type="entry name" value="WH_DNA-bd_sf"/>
</dbReference>
<organism evidence="3 4">
    <name type="scientific">Actinospica acidithermotolerans</name>
    <dbReference type="NCBI Taxonomy" id="2828514"/>
    <lineage>
        <taxon>Bacteria</taxon>
        <taxon>Bacillati</taxon>
        <taxon>Actinomycetota</taxon>
        <taxon>Actinomycetes</taxon>
        <taxon>Catenulisporales</taxon>
        <taxon>Actinospicaceae</taxon>
        <taxon>Actinospica</taxon>
    </lineage>
</organism>
<sequence>MLSILGLDEPTERVYHELVLTGPASVEALALRLGLAREAVAGSVEILEAKSLANRNPVGLVQTAPPQLALGALLTAQRHALGQAELTAAALDEAYHAASAQNAHDLVQIVVGAEQVMQRLEHLQLNAETELLALVQAQVEIPATCEGEAESLAIQRGVSYRVVIERAGLNGPTSANALSSAVPVGEQLRVIDVLPTKMVIADRCTVMLPLSLPGSADPDPAGSHPPASTQRADDGPVALISRAPALVNAMIGLFESIWQRALPVRKDGEEALVVDEPGIALPTALDLRILSLLLVGATDAAIAKQLGLGLRTVQRRVAHMMELAEVSTRLQLGWQARERGWLK</sequence>
<reference evidence="3" key="1">
    <citation type="submission" date="2021-04" db="EMBL/GenBank/DDBJ databases">
        <title>Genome based classification of Actinospica acidithermotolerans sp. nov., an actinobacterium isolated from an Indonesian hot spring.</title>
        <authorList>
            <person name="Kusuma A.B."/>
            <person name="Putra K.E."/>
            <person name="Nafisah S."/>
            <person name="Loh J."/>
            <person name="Nouioui I."/>
            <person name="Goodfellow M."/>
        </authorList>
    </citation>
    <scope>NUCLEOTIDE SEQUENCE</scope>
    <source>
        <strain evidence="3">MGRD01-02</strain>
    </source>
</reference>
<feature type="region of interest" description="Disordered" evidence="1">
    <location>
        <begin position="215"/>
        <end position="234"/>
    </location>
</feature>
<proteinExistence type="predicted"/>
<dbReference type="InterPro" id="IPR051797">
    <property type="entry name" value="TrmB-like"/>
</dbReference>
<dbReference type="PANTHER" id="PTHR34293:SF1">
    <property type="entry name" value="HTH-TYPE TRANSCRIPTIONAL REGULATOR TRMBL2"/>
    <property type="match status" value="1"/>
</dbReference>
<evidence type="ECO:0000313" key="4">
    <source>
        <dbReference type="Proteomes" id="UP000676325"/>
    </source>
</evidence>
<accession>A0A941EF25</accession>
<dbReference type="Proteomes" id="UP000676325">
    <property type="component" value="Unassembled WGS sequence"/>
</dbReference>